<keyword evidence="2" id="KW-0547">Nucleotide-binding</keyword>
<dbReference type="HAMAP" id="MF_00361">
    <property type="entry name" value="NAD_kinase"/>
    <property type="match status" value="1"/>
</dbReference>
<dbReference type="InterPro" id="IPR002504">
    <property type="entry name" value="NADK"/>
</dbReference>
<protein>
    <recommendedName>
        <fullName evidence="8">NAD kinase</fullName>
    </recommendedName>
</protein>
<evidence type="ECO:0008006" key="8">
    <source>
        <dbReference type="Google" id="ProtNLM"/>
    </source>
</evidence>
<keyword evidence="4" id="KW-0067">ATP-binding</keyword>
<evidence type="ECO:0000256" key="4">
    <source>
        <dbReference type="ARBA" id="ARBA00022840"/>
    </source>
</evidence>
<evidence type="ECO:0000256" key="6">
    <source>
        <dbReference type="ARBA" id="ARBA00023027"/>
    </source>
</evidence>
<keyword evidence="5" id="KW-0521">NADP</keyword>
<gene>
    <name evidence="7" type="ORF">LCGC14_0527920</name>
</gene>
<dbReference type="InterPro" id="IPR017437">
    <property type="entry name" value="ATP-NAD_kinase_PpnK-typ_C"/>
</dbReference>
<sequence length="283" mass="31594">MKKIKRVGLVIKPHAPRIEKILAELLHYFEKKGIECLLEEAAAQKLKRGEGIPREKLPGKVELVVVLGGDGTLLSIAHLAAQRDVPVLGVNMGDLGFLTETPLDEMYLTLDTFLGGDEKIVSLRRMLEIKTKDNVYYCLNDVVINKGALARMIQCKIWINEKEVTTFRSDGLIIATPTGSTAYSLAAGGPIIQPYIPAIIIAPICPHTLSFRPMVISDSSMIKIRLLTEGEEVYLTLDGQRGNPLVKNDEVEIKRSDFELRLISSPKRNYFDLLQEKLGWAER</sequence>
<dbReference type="Gene3D" id="2.60.200.30">
    <property type="entry name" value="Probable inorganic polyphosphate/atp-NAD kinase, domain 2"/>
    <property type="match status" value="1"/>
</dbReference>
<accession>A0A0F9UHZ5</accession>
<dbReference type="PANTHER" id="PTHR20275">
    <property type="entry name" value="NAD KINASE"/>
    <property type="match status" value="1"/>
</dbReference>
<dbReference type="Pfam" id="PF01513">
    <property type="entry name" value="NAD_kinase"/>
    <property type="match status" value="1"/>
</dbReference>
<proteinExistence type="inferred from homology"/>
<dbReference type="GO" id="GO:0003951">
    <property type="term" value="F:NAD+ kinase activity"/>
    <property type="evidence" value="ECO:0007669"/>
    <property type="project" value="InterPro"/>
</dbReference>
<keyword evidence="6" id="KW-0520">NAD</keyword>
<keyword evidence="1" id="KW-0808">Transferase</keyword>
<dbReference type="Gene3D" id="3.40.50.10330">
    <property type="entry name" value="Probable inorganic polyphosphate/atp-NAD kinase, domain 1"/>
    <property type="match status" value="1"/>
</dbReference>
<name>A0A0F9UHZ5_9ZZZZ</name>
<dbReference type="GO" id="GO:0006741">
    <property type="term" value="P:NADP+ biosynthetic process"/>
    <property type="evidence" value="ECO:0007669"/>
    <property type="project" value="InterPro"/>
</dbReference>
<evidence type="ECO:0000256" key="5">
    <source>
        <dbReference type="ARBA" id="ARBA00022857"/>
    </source>
</evidence>
<dbReference type="EMBL" id="LAZR01000680">
    <property type="protein sequence ID" value="KKN60851.1"/>
    <property type="molecule type" value="Genomic_DNA"/>
</dbReference>
<dbReference type="PANTHER" id="PTHR20275:SF0">
    <property type="entry name" value="NAD KINASE"/>
    <property type="match status" value="1"/>
</dbReference>
<dbReference type="SUPFAM" id="SSF111331">
    <property type="entry name" value="NAD kinase/diacylglycerol kinase-like"/>
    <property type="match status" value="1"/>
</dbReference>
<evidence type="ECO:0000313" key="7">
    <source>
        <dbReference type="EMBL" id="KKN60851.1"/>
    </source>
</evidence>
<dbReference type="GO" id="GO:0019674">
    <property type="term" value="P:NAD+ metabolic process"/>
    <property type="evidence" value="ECO:0007669"/>
    <property type="project" value="InterPro"/>
</dbReference>
<evidence type="ECO:0000256" key="1">
    <source>
        <dbReference type="ARBA" id="ARBA00022679"/>
    </source>
</evidence>
<reference evidence="7" key="1">
    <citation type="journal article" date="2015" name="Nature">
        <title>Complex archaea that bridge the gap between prokaryotes and eukaryotes.</title>
        <authorList>
            <person name="Spang A."/>
            <person name="Saw J.H."/>
            <person name="Jorgensen S.L."/>
            <person name="Zaremba-Niedzwiedzka K."/>
            <person name="Martijn J."/>
            <person name="Lind A.E."/>
            <person name="van Eijk R."/>
            <person name="Schleper C."/>
            <person name="Guy L."/>
            <person name="Ettema T.J."/>
        </authorList>
    </citation>
    <scope>NUCLEOTIDE SEQUENCE</scope>
</reference>
<keyword evidence="3" id="KW-0418">Kinase</keyword>
<evidence type="ECO:0000256" key="2">
    <source>
        <dbReference type="ARBA" id="ARBA00022741"/>
    </source>
</evidence>
<dbReference type="FunFam" id="2.60.200.30:FF:000009">
    <property type="entry name" value="Poly(P)/ATP NAD kinase"/>
    <property type="match status" value="1"/>
</dbReference>
<dbReference type="AlphaFoldDB" id="A0A0F9UHZ5"/>
<evidence type="ECO:0000256" key="3">
    <source>
        <dbReference type="ARBA" id="ARBA00022777"/>
    </source>
</evidence>
<organism evidence="7">
    <name type="scientific">marine sediment metagenome</name>
    <dbReference type="NCBI Taxonomy" id="412755"/>
    <lineage>
        <taxon>unclassified sequences</taxon>
        <taxon>metagenomes</taxon>
        <taxon>ecological metagenomes</taxon>
    </lineage>
</organism>
<dbReference type="InterPro" id="IPR017438">
    <property type="entry name" value="ATP-NAD_kinase_N"/>
</dbReference>
<dbReference type="InterPro" id="IPR016064">
    <property type="entry name" value="NAD/diacylglycerol_kinase_sf"/>
</dbReference>
<dbReference type="GO" id="GO:0005524">
    <property type="term" value="F:ATP binding"/>
    <property type="evidence" value="ECO:0007669"/>
    <property type="project" value="UniProtKB-KW"/>
</dbReference>
<comment type="caution">
    <text evidence="7">The sequence shown here is derived from an EMBL/GenBank/DDBJ whole genome shotgun (WGS) entry which is preliminary data.</text>
</comment>
<dbReference type="Pfam" id="PF20143">
    <property type="entry name" value="NAD_kinase_C"/>
    <property type="match status" value="1"/>
</dbReference>